<sequence length="54" mass="6276">MEIWPIISLTIFFVFFICLVLWVIKADQGYINKMKQLPVEDEGKGLSTLKNEKS</sequence>
<gene>
    <name evidence="2" type="ORF">C900_03365</name>
</gene>
<comment type="caution">
    <text evidence="2">The sequence shown here is derived from an EMBL/GenBank/DDBJ whole genome shotgun (WGS) entry which is preliminary data.</text>
</comment>
<protein>
    <submittedName>
        <fullName evidence="2">Uncharacterized protein</fullName>
    </submittedName>
</protein>
<feature type="transmembrane region" description="Helical" evidence="1">
    <location>
        <begin position="6"/>
        <end position="24"/>
    </location>
</feature>
<dbReference type="Proteomes" id="UP000011135">
    <property type="component" value="Unassembled WGS sequence"/>
</dbReference>
<dbReference type="AlphaFoldDB" id="L8JTZ5"/>
<accession>L8JTZ5</accession>
<keyword evidence="1" id="KW-0812">Transmembrane</keyword>
<evidence type="ECO:0000256" key="1">
    <source>
        <dbReference type="SAM" id="Phobius"/>
    </source>
</evidence>
<proteinExistence type="predicted"/>
<dbReference type="EMBL" id="AMZN01000049">
    <property type="protein sequence ID" value="ELR70757.1"/>
    <property type="molecule type" value="Genomic_DNA"/>
</dbReference>
<name>L8JTZ5_9BACT</name>
<keyword evidence="3" id="KW-1185">Reference proteome</keyword>
<keyword evidence="1" id="KW-1133">Transmembrane helix</keyword>
<reference evidence="2 3" key="1">
    <citation type="submission" date="2012-12" db="EMBL/GenBank/DDBJ databases">
        <title>Genome assembly of Fulvivirga imtechensis AK7.</title>
        <authorList>
            <person name="Nupur N."/>
            <person name="Khatri I."/>
            <person name="Kumar R."/>
            <person name="Subramanian S."/>
            <person name="Pinnaka A."/>
        </authorList>
    </citation>
    <scope>NUCLEOTIDE SEQUENCE [LARGE SCALE GENOMIC DNA]</scope>
    <source>
        <strain evidence="2 3">AK7</strain>
    </source>
</reference>
<organism evidence="2 3">
    <name type="scientific">Fulvivirga imtechensis AK7</name>
    <dbReference type="NCBI Taxonomy" id="1237149"/>
    <lineage>
        <taxon>Bacteria</taxon>
        <taxon>Pseudomonadati</taxon>
        <taxon>Bacteroidota</taxon>
        <taxon>Cytophagia</taxon>
        <taxon>Cytophagales</taxon>
        <taxon>Fulvivirgaceae</taxon>
        <taxon>Fulvivirga</taxon>
    </lineage>
</organism>
<evidence type="ECO:0000313" key="2">
    <source>
        <dbReference type="EMBL" id="ELR70757.1"/>
    </source>
</evidence>
<keyword evidence="1" id="KW-0472">Membrane</keyword>
<evidence type="ECO:0000313" key="3">
    <source>
        <dbReference type="Proteomes" id="UP000011135"/>
    </source>
</evidence>
<dbReference type="STRING" id="1237149.C900_03365"/>